<reference evidence="9" key="1">
    <citation type="journal article" date="2019" name="Int. J. Syst. Evol. Microbiol.">
        <title>The Global Catalogue of Microorganisms (GCM) 10K type strain sequencing project: providing services to taxonomists for standard genome sequencing and annotation.</title>
        <authorList>
            <consortium name="The Broad Institute Genomics Platform"/>
            <consortium name="The Broad Institute Genome Sequencing Center for Infectious Disease"/>
            <person name="Wu L."/>
            <person name="Ma J."/>
        </authorList>
    </citation>
    <scope>NUCLEOTIDE SEQUENCE [LARGE SCALE GENOMIC DNA]</scope>
    <source>
        <strain evidence="9">TISTR 2466</strain>
    </source>
</reference>
<keyword evidence="3" id="KW-0762">Sugar transport</keyword>
<dbReference type="Proteomes" id="UP001597399">
    <property type="component" value="Unassembled WGS sequence"/>
</dbReference>
<dbReference type="InterPro" id="IPR050864">
    <property type="entry name" value="Bacterial_PTS_Sugar_Transport"/>
</dbReference>
<dbReference type="SUPFAM" id="SSF52794">
    <property type="entry name" value="PTS system IIB component-like"/>
    <property type="match status" value="1"/>
</dbReference>
<dbReference type="EMBL" id="JBHUMQ010000026">
    <property type="protein sequence ID" value="MFD2694405.1"/>
    <property type="molecule type" value="Genomic_DNA"/>
</dbReference>
<evidence type="ECO:0000256" key="2">
    <source>
        <dbReference type="ARBA" id="ARBA00022553"/>
    </source>
</evidence>
<dbReference type="InterPro" id="IPR003501">
    <property type="entry name" value="PTS_EIIB_2/3"/>
</dbReference>
<dbReference type="PANTHER" id="PTHR30505">
    <property type="entry name" value="FRUCTOSE-LIKE PERMEASE"/>
    <property type="match status" value="1"/>
</dbReference>
<evidence type="ECO:0000259" key="7">
    <source>
        <dbReference type="PROSITE" id="PS51099"/>
    </source>
</evidence>
<dbReference type="RefSeq" id="WP_253057943.1">
    <property type="nucleotide sequence ID" value="NZ_JAMXWM010000001.1"/>
</dbReference>
<keyword evidence="2" id="KW-0597">Phosphoprotein</keyword>
<dbReference type="InterPro" id="IPR036095">
    <property type="entry name" value="PTS_EIIB-like_sf"/>
</dbReference>
<keyword evidence="1" id="KW-0813">Transport</keyword>
<proteinExistence type="predicted"/>
<evidence type="ECO:0000256" key="1">
    <source>
        <dbReference type="ARBA" id="ARBA00022448"/>
    </source>
</evidence>
<keyword evidence="4 8" id="KW-0808">Transferase</keyword>
<accession>A0ABW5S3M8</accession>
<keyword evidence="6" id="KW-0418">Kinase</keyword>
<dbReference type="NCBIfam" id="TIGR00829">
    <property type="entry name" value="FRU"/>
    <property type="match status" value="1"/>
</dbReference>
<dbReference type="PANTHER" id="PTHR30505:SF0">
    <property type="entry name" value="FRUCTOSE-LIKE PTS SYSTEM EIIBC COMPONENT-RELATED"/>
    <property type="match status" value="1"/>
</dbReference>
<dbReference type="Gene3D" id="3.40.50.2300">
    <property type="match status" value="1"/>
</dbReference>
<evidence type="ECO:0000313" key="8">
    <source>
        <dbReference type="EMBL" id="MFD2694405.1"/>
    </source>
</evidence>
<evidence type="ECO:0000256" key="3">
    <source>
        <dbReference type="ARBA" id="ARBA00022597"/>
    </source>
</evidence>
<gene>
    <name evidence="8" type="ORF">ACFSUE_12325</name>
</gene>
<dbReference type="Pfam" id="PF02302">
    <property type="entry name" value="PTS_IIB"/>
    <property type="match status" value="1"/>
</dbReference>
<protein>
    <submittedName>
        <fullName evidence="8">PTS fructose transporter subunit IIB</fullName>
        <ecNumber evidence="8">2.7.1.202</ecNumber>
    </submittedName>
</protein>
<sequence length="107" mass="11537">MNIVGVSACPTGVAHTYLAAEALTKAFKAKNHQVKIETQGASGIENEITPEDVQKADYVILTKDIAIKDEERFAGKKVIKVMSGVAIQKANAIVQKLENLNAENTNK</sequence>
<evidence type="ECO:0000256" key="6">
    <source>
        <dbReference type="ARBA" id="ARBA00022777"/>
    </source>
</evidence>
<dbReference type="CDD" id="cd05569">
    <property type="entry name" value="PTS_IIB_fructose"/>
    <property type="match status" value="1"/>
</dbReference>
<evidence type="ECO:0000256" key="4">
    <source>
        <dbReference type="ARBA" id="ARBA00022679"/>
    </source>
</evidence>
<dbReference type="GO" id="GO:0016740">
    <property type="term" value="F:transferase activity"/>
    <property type="evidence" value="ECO:0007669"/>
    <property type="project" value="UniProtKB-KW"/>
</dbReference>
<dbReference type="EC" id="2.7.1.202" evidence="8"/>
<keyword evidence="5" id="KW-0598">Phosphotransferase system</keyword>
<comment type="caution">
    <text evidence="8">The sequence shown here is derived from an EMBL/GenBank/DDBJ whole genome shotgun (WGS) entry which is preliminary data.</text>
</comment>
<evidence type="ECO:0000256" key="5">
    <source>
        <dbReference type="ARBA" id="ARBA00022683"/>
    </source>
</evidence>
<evidence type="ECO:0000313" key="9">
    <source>
        <dbReference type="Proteomes" id="UP001597399"/>
    </source>
</evidence>
<dbReference type="InterPro" id="IPR013011">
    <property type="entry name" value="PTS_EIIB_2"/>
</dbReference>
<name>A0ABW5S3M8_9BACL</name>
<keyword evidence="9" id="KW-1185">Reference proteome</keyword>
<feature type="domain" description="PTS EIIB type-2" evidence="7">
    <location>
        <begin position="1"/>
        <end position="99"/>
    </location>
</feature>
<dbReference type="PROSITE" id="PS51099">
    <property type="entry name" value="PTS_EIIB_TYPE_2"/>
    <property type="match status" value="1"/>
</dbReference>
<organism evidence="8 9">
    <name type="scientific">Sporolactobacillus shoreicorticis</name>
    <dbReference type="NCBI Taxonomy" id="1923877"/>
    <lineage>
        <taxon>Bacteria</taxon>
        <taxon>Bacillati</taxon>
        <taxon>Bacillota</taxon>
        <taxon>Bacilli</taxon>
        <taxon>Bacillales</taxon>
        <taxon>Sporolactobacillaceae</taxon>
        <taxon>Sporolactobacillus</taxon>
    </lineage>
</organism>
<dbReference type="InterPro" id="IPR003353">
    <property type="entry name" value="PTS_IIB_fruc"/>
</dbReference>